<proteinExistence type="predicted"/>
<dbReference type="EMBL" id="RAWM01000023">
    <property type="protein sequence ID" value="RKH70451.1"/>
    <property type="molecule type" value="Genomic_DNA"/>
</dbReference>
<feature type="transmembrane region" description="Helical" evidence="1">
    <location>
        <begin position="234"/>
        <end position="253"/>
    </location>
</feature>
<comment type="caution">
    <text evidence="2">The sequence shown here is derived from an EMBL/GenBank/DDBJ whole genome shotgun (WGS) entry which is preliminary data.</text>
</comment>
<feature type="transmembrane region" description="Helical" evidence="1">
    <location>
        <begin position="20"/>
        <end position="37"/>
    </location>
</feature>
<gene>
    <name evidence="2" type="ORF">D7X96_11365</name>
</gene>
<feature type="transmembrane region" description="Helical" evidence="1">
    <location>
        <begin position="188"/>
        <end position="205"/>
    </location>
</feature>
<feature type="transmembrane region" description="Helical" evidence="1">
    <location>
        <begin position="164"/>
        <end position="181"/>
    </location>
</feature>
<dbReference type="AlphaFoldDB" id="A0A3A8QRM1"/>
<name>A0A3A8QRM1_9BACT</name>
<evidence type="ECO:0000313" key="2">
    <source>
        <dbReference type="EMBL" id="RKH70451.1"/>
    </source>
</evidence>
<feature type="transmembrane region" description="Helical" evidence="1">
    <location>
        <begin position="128"/>
        <end position="152"/>
    </location>
</feature>
<dbReference type="Proteomes" id="UP000282656">
    <property type="component" value="Unassembled WGS sequence"/>
</dbReference>
<evidence type="ECO:0008006" key="4">
    <source>
        <dbReference type="Google" id="ProtNLM"/>
    </source>
</evidence>
<evidence type="ECO:0000313" key="3">
    <source>
        <dbReference type="Proteomes" id="UP000282656"/>
    </source>
</evidence>
<keyword evidence="1" id="KW-1133">Transmembrane helix</keyword>
<reference evidence="3" key="1">
    <citation type="submission" date="2018-09" db="EMBL/GenBank/DDBJ databases">
        <authorList>
            <person name="Livingstone P.G."/>
            <person name="Whitworth D.E."/>
        </authorList>
    </citation>
    <scope>NUCLEOTIDE SEQUENCE [LARGE SCALE GENOMIC DNA]</scope>
    <source>
        <strain evidence="3">AB047A</strain>
    </source>
</reference>
<keyword evidence="3" id="KW-1185">Reference proteome</keyword>
<protein>
    <recommendedName>
        <fullName evidence="4">Glycosyltransferase RgtA/B/C/D-like domain-containing protein</fullName>
    </recommendedName>
</protein>
<feature type="transmembrane region" description="Helical" evidence="1">
    <location>
        <begin position="211"/>
        <end position="227"/>
    </location>
</feature>
<feature type="transmembrane region" description="Helical" evidence="1">
    <location>
        <begin position="328"/>
        <end position="345"/>
    </location>
</feature>
<keyword evidence="1" id="KW-0472">Membrane</keyword>
<organism evidence="2 3">
    <name type="scientific">Corallococcus interemptor</name>
    <dbReference type="NCBI Taxonomy" id="2316720"/>
    <lineage>
        <taxon>Bacteria</taxon>
        <taxon>Pseudomonadati</taxon>
        <taxon>Myxococcota</taxon>
        <taxon>Myxococcia</taxon>
        <taxon>Myxococcales</taxon>
        <taxon>Cystobacterineae</taxon>
        <taxon>Myxococcaceae</taxon>
        <taxon>Corallococcus</taxon>
    </lineage>
</organism>
<sequence>MPRLPGGPHVCDIRARVSRTRLLALLVAFVAIVVATWQRSRAVERLGQDFDEATYLPIAFTYAHMLDEGRWGDVGRLRENFEHPPLVKLLFAEAVRVSGASEPDWSDVPMGRPIPDAARPTFNVTRGLSAVAGVLQVGLVALVDPLGALLLAWDPYHTKYTSQAYLEAVPGLLAVLALLAFERARRRGFAPGWTAVSGVLLGIAAAGKYPYGLVGGLTFLPFLVMGARTQWRPWAAIVVSTAAAFILVNPALWASPFASLWESITFHWNYSHNEHVRRAGLPWYQPLAFLTDTWLSNSDPGIYLTHFNGRALLPLAVLGLPRTWRERPVWAVAAVVGLVFLLLWNTKWPQYLLLVLPALCVCAGGGVRTVASGAVLLFRKVQGARVSAGA</sequence>
<feature type="transmembrane region" description="Helical" evidence="1">
    <location>
        <begin position="351"/>
        <end position="378"/>
    </location>
</feature>
<keyword evidence="1" id="KW-0812">Transmembrane</keyword>
<evidence type="ECO:0000256" key="1">
    <source>
        <dbReference type="SAM" id="Phobius"/>
    </source>
</evidence>
<accession>A0A3A8QRM1</accession>